<feature type="domain" description="SET" evidence="9">
    <location>
        <begin position="113"/>
        <end position="339"/>
    </location>
</feature>
<dbReference type="EC" id="2.1.1.85" evidence="7"/>
<evidence type="ECO:0000256" key="6">
    <source>
        <dbReference type="ARBA" id="ARBA00023203"/>
    </source>
</evidence>
<keyword evidence="2" id="KW-0963">Cytoplasm</keyword>
<reference evidence="10 11" key="1">
    <citation type="submission" date="2024-01" db="EMBL/GenBank/DDBJ databases">
        <title>The genome of the rayed Mediterranean limpet Patella caerulea (Linnaeus, 1758).</title>
        <authorList>
            <person name="Anh-Thu Weber A."/>
            <person name="Halstead-Nussloch G."/>
        </authorList>
    </citation>
    <scope>NUCLEOTIDE SEQUENCE [LARGE SCALE GENOMIC DNA]</scope>
    <source>
        <strain evidence="10">AATW-2023a</strain>
        <tissue evidence="10">Whole specimen</tissue>
    </source>
</reference>
<sequence length="517" mass="58218">MGKKSKKGGGKAAPPPAQEKKAAVANGDKKDKVSAPAPVPELSKSARRDVRDLVSQLLDVCAKPPVAGAKEWDDYPEINSVVEKIRKLQSGLSSPVSDRSQNFPGFMDWLSSNGVDTSTVDISKAGDSGFGLKAKQHIKEASLFLTIPRKLMLTVDSAKSSVLGDLISEDKILQAMPNITLALHLLCEKHQPDSFFQPYINILPTSYSTPLYFTPEELQNLKGSPVLGDALSQYRNIARQYAYFYRLLQKQEPFITKLPITDHFTFDEYRWAVSTVMTRQNQIPTVDGSKVTFGLIPLWDMCNHTNGHYTSDFNVEKNVSECYALRDFEAGEQVYIFYGARSNAEFLIHNGFVYPENNYDRLCIKLGISKNDPLFQHKSEVLTKIGISPSRSFFLHKGEFPVNGELLAFLRIFTMDEDLLKEKFGNDVTMETLDQLKNMDVVITDENEKKVWSFIETRAALLLKTYPTTEEEDLSVLNSGKELTDPQKMGLQLRIGEKQILESTIKYASEKRQNLEK</sequence>
<protein>
    <recommendedName>
        <fullName evidence="7">protein-histidine N-methyltransferase</fullName>
        <ecNumber evidence="7">2.1.1.85</ecNumber>
    </recommendedName>
</protein>
<dbReference type="GO" id="GO:0032259">
    <property type="term" value="P:methylation"/>
    <property type="evidence" value="ECO:0007669"/>
    <property type="project" value="UniProtKB-KW"/>
</dbReference>
<evidence type="ECO:0000256" key="5">
    <source>
        <dbReference type="ARBA" id="ARBA00022691"/>
    </source>
</evidence>
<evidence type="ECO:0000256" key="7">
    <source>
        <dbReference type="PROSITE-ProRule" id="PRU00898"/>
    </source>
</evidence>
<evidence type="ECO:0000256" key="3">
    <source>
        <dbReference type="ARBA" id="ARBA00022603"/>
    </source>
</evidence>
<dbReference type="Pfam" id="PF00856">
    <property type="entry name" value="SET"/>
    <property type="match status" value="1"/>
</dbReference>
<evidence type="ECO:0000256" key="4">
    <source>
        <dbReference type="ARBA" id="ARBA00022679"/>
    </source>
</evidence>
<keyword evidence="4 7" id="KW-0808">Transferase</keyword>
<dbReference type="PROSITE" id="PS50280">
    <property type="entry name" value="SET"/>
    <property type="match status" value="1"/>
</dbReference>
<dbReference type="GO" id="GO:0003779">
    <property type="term" value="F:actin binding"/>
    <property type="evidence" value="ECO:0007669"/>
    <property type="project" value="UniProtKB-KW"/>
</dbReference>
<dbReference type="CDD" id="cd19176">
    <property type="entry name" value="SET_SETD3"/>
    <property type="match status" value="1"/>
</dbReference>
<dbReference type="InterPro" id="IPR050600">
    <property type="entry name" value="SETD3_SETD6_MTase"/>
</dbReference>
<dbReference type="InterPro" id="IPR015353">
    <property type="entry name" value="Rubisco_LSMT_subst-bd"/>
</dbReference>
<dbReference type="InterPro" id="IPR036464">
    <property type="entry name" value="Rubisco_LSMT_subst-bd_sf"/>
</dbReference>
<keyword evidence="6" id="KW-0009">Actin-binding</keyword>
<dbReference type="InterPro" id="IPR044428">
    <property type="entry name" value="SETD3_SET"/>
</dbReference>
<dbReference type="SUPFAM" id="SSF81822">
    <property type="entry name" value="RuBisCo LSMT C-terminal, substrate-binding domain"/>
    <property type="match status" value="1"/>
</dbReference>
<evidence type="ECO:0000313" key="11">
    <source>
        <dbReference type="Proteomes" id="UP001347796"/>
    </source>
</evidence>
<evidence type="ECO:0000256" key="8">
    <source>
        <dbReference type="SAM" id="MobiDB-lite"/>
    </source>
</evidence>
<dbReference type="GO" id="GO:0016279">
    <property type="term" value="F:protein-lysine N-methyltransferase activity"/>
    <property type="evidence" value="ECO:0007669"/>
    <property type="project" value="TreeGrafter"/>
</dbReference>
<dbReference type="AlphaFoldDB" id="A0AAN8JUS1"/>
<dbReference type="InterPro" id="IPR025785">
    <property type="entry name" value="SETD3"/>
</dbReference>
<name>A0AAN8JUS1_PATCE</name>
<comment type="caution">
    <text evidence="10">The sequence shown here is derived from an EMBL/GenBank/DDBJ whole genome shotgun (WGS) entry which is preliminary data.</text>
</comment>
<dbReference type="InterPro" id="IPR046341">
    <property type="entry name" value="SET_dom_sf"/>
</dbReference>
<evidence type="ECO:0000259" key="9">
    <source>
        <dbReference type="PROSITE" id="PS50280"/>
    </source>
</evidence>
<dbReference type="FunFam" id="3.90.1410.10:FF:000001">
    <property type="entry name" value="histone-lysine N-methyltransferase setd3 isoform X1"/>
    <property type="match status" value="1"/>
</dbReference>
<comment type="similarity">
    <text evidence="7">Belongs to the class V-like SAM-binding methyltransferase superfamily. SETD3 actin-histidine methyltransferase family.</text>
</comment>
<dbReference type="PANTHER" id="PTHR13271">
    <property type="entry name" value="UNCHARACTERIZED PUTATIVE METHYLTRANSFERASE"/>
    <property type="match status" value="1"/>
</dbReference>
<dbReference type="PROSITE" id="PS51565">
    <property type="entry name" value="SAM_MT85_SETD3"/>
    <property type="match status" value="1"/>
</dbReference>
<keyword evidence="5 7" id="KW-0949">S-adenosyl-L-methionine</keyword>
<proteinExistence type="inferred from homology"/>
<dbReference type="InterPro" id="IPR001214">
    <property type="entry name" value="SET_dom"/>
</dbReference>
<feature type="compositionally biased region" description="Basic and acidic residues" evidence="8">
    <location>
        <begin position="18"/>
        <end position="33"/>
    </location>
</feature>
<comment type="catalytic activity">
    <reaction evidence="7">
        <text>L-histidyl-[protein] + S-adenosyl-L-methionine = N(tele)-methyl-L-histidyl-[protein] + S-adenosyl-L-homocysteine + H(+)</text>
        <dbReference type="Rhea" id="RHEA:19369"/>
        <dbReference type="Rhea" id="RHEA-COMP:9745"/>
        <dbReference type="Rhea" id="RHEA-COMP:11600"/>
        <dbReference type="ChEBI" id="CHEBI:15378"/>
        <dbReference type="ChEBI" id="CHEBI:16367"/>
        <dbReference type="ChEBI" id="CHEBI:29979"/>
        <dbReference type="ChEBI" id="CHEBI:57856"/>
        <dbReference type="ChEBI" id="CHEBI:59789"/>
        <dbReference type="EC" id="2.1.1.85"/>
    </reaction>
</comment>
<gene>
    <name evidence="10" type="ORF">SNE40_010798</name>
</gene>
<dbReference type="SUPFAM" id="SSF82199">
    <property type="entry name" value="SET domain"/>
    <property type="match status" value="1"/>
</dbReference>
<dbReference type="GO" id="GO:0018064">
    <property type="term" value="F:protein-L-histidine N-tele-methyltransferase activity"/>
    <property type="evidence" value="ECO:0007669"/>
    <property type="project" value="UniProtKB-EC"/>
</dbReference>
<evidence type="ECO:0000256" key="1">
    <source>
        <dbReference type="ARBA" id="ARBA00004496"/>
    </source>
</evidence>
<dbReference type="Pfam" id="PF09273">
    <property type="entry name" value="Rubis-subs-bind"/>
    <property type="match status" value="1"/>
</dbReference>
<organism evidence="10 11">
    <name type="scientific">Patella caerulea</name>
    <name type="common">Rayed Mediterranean limpet</name>
    <dbReference type="NCBI Taxonomy" id="87958"/>
    <lineage>
        <taxon>Eukaryota</taxon>
        <taxon>Metazoa</taxon>
        <taxon>Spiralia</taxon>
        <taxon>Lophotrochozoa</taxon>
        <taxon>Mollusca</taxon>
        <taxon>Gastropoda</taxon>
        <taxon>Patellogastropoda</taxon>
        <taxon>Patelloidea</taxon>
        <taxon>Patellidae</taxon>
        <taxon>Patella</taxon>
    </lineage>
</organism>
<dbReference type="Proteomes" id="UP001347796">
    <property type="component" value="Unassembled WGS sequence"/>
</dbReference>
<dbReference type="PANTHER" id="PTHR13271:SF47">
    <property type="entry name" value="ACTIN-HISTIDINE N-METHYLTRANSFERASE"/>
    <property type="match status" value="1"/>
</dbReference>
<comment type="subcellular location">
    <subcellularLocation>
        <location evidence="1">Cytoplasm</location>
    </subcellularLocation>
</comment>
<keyword evidence="3 7" id="KW-0489">Methyltransferase</keyword>
<accession>A0AAN8JUS1</accession>
<dbReference type="Gene3D" id="3.90.1410.10">
    <property type="entry name" value="set domain protein methyltransferase, domain 1"/>
    <property type="match status" value="1"/>
</dbReference>
<dbReference type="GO" id="GO:0005737">
    <property type="term" value="C:cytoplasm"/>
    <property type="evidence" value="ECO:0007669"/>
    <property type="project" value="UniProtKB-SubCell"/>
</dbReference>
<keyword evidence="11" id="KW-1185">Reference proteome</keyword>
<evidence type="ECO:0000256" key="2">
    <source>
        <dbReference type="ARBA" id="ARBA00022490"/>
    </source>
</evidence>
<evidence type="ECO:0000313" key="10">
    <source>
        <dbReference type="EMBL" id="KAK6183292.1"/>
    </source>
</evidence>
<dbReference type="EMBL" id="JAZGQO010000007">
    <property type="protein sequence ID" value="KAK6183292.1"/>
    <property type="molecule type" value="Genomic_DNA"/>
</dbReference>
<feature type="region of interest" description="Disordered" evidence="8">
    <location>
        <begin position="1"/>
        <end position="48"/>
    </location>
</feature>
<dbReference type="Gene3D" id="3.90.1420.10">
    <property type="entry name" value="Rubisco LSMT, substrate-binding domain"/>
    <property type="match status" value="1"/>
</dbReference>